<gene>
    <name evidence="2" type="ORF">E4U60_001180</name>
</gene>
<dbReference type="AlphaFoldDB" id="A0A9P7SI36"/>
<name>A0A9P7SI36_9HYPO</name>
<sequence>MKARIIEEPQDVDAAMAIMTLRRDSDDHPQQHSHITTPPQSPERAKRTSDWVEEHSLPELVPGMYEPGTFEEVESEKDGWV</sequence>
<comment type="caution">
    <text evidence="2">The sequence shown here is derived from an EMBL/GenBank/DDBJ whole genome shotgun (WGS) entry which is preliminary data.</text>
</comment>
<organism evidence="2 3">
    <name type="scientific">Claviceps pazoutovae</name>
    <dbReference type="NCBI Taxonomy" id="1649127"/>
    <lineage>
        <taxon>Eukaryota</taxon>
        <taxon>Fungi</taxon>
        <taxon>Dikarya</taxon>
        <taxon>Ascomycota</taxon>
        <taxon>Pezizomycotina</taxon>
        <taxon>Sordariomycetes</taxon>
        <taxon>Hypocreomycetidae</taxon>
        <taxon>Hypocreales</taxon>
        <taxon>Clavicipitaceae</taxon>
        <taxon>Claviceps</taxon>
    </lineage>
</organism>
<evidence type="ECO:0000256" key="1">
    <source>
        <dbReference type="SAM" id="MobiDB-lite"/>
    </source>
</evidence>
<feature type="region of interest" description="Disordered" evidence="1">
    <location>
        <begin position="22"/>
        <end position="50"/>
    </location>
</feature>
<evidence type="ECO:0000313" key="2">
    <source>
        <dbReference type="EMBL" id="KAG5938801.1"/>
    </source>
</evidence>
<dbReference type="EMBL" id="SRPO01000145">
    <property type="protein sequence ID" value="KAG5938801.1"/>
    <property type="molecule type" value="Genomic_DNA"/>
</dbReference>
<keyword evidence="3" id="KW-1185">Reference proteome</keyword>
<proteinExistence type="predicted"/>
<reference evidence="2 3" key="1">
    <citation type="journal article" date="2020" name="bioRxiv">
        <title>Whole genome comparisons of ergot fungi reveals the divergence and evolution of species within the genus Claviceps are the result of varying mechanisms driving genome evolution and host range expansion.</title>
        <authorList>
            <person name="Wyka S.A."/>
            <person name="Mondo S.J."/>
            <person name="Liu M."/>
            <person name="Dettman J."/>
            <person name="Nalam V."/>
            <person name="Broders K.D."/>
        </authorList>
    </citation>
    <scope>NUCLEOTIDE SEQUENCE [LARGE SCALE GENOMIC DNA]</scope>
    <source>
        <strain evidence="2 3">CCC 1485</strain>
    </source>
</reference>
<dbReference type="Proteomes" id="UP000706124">
    <property type="component" value="Unassembled WGS sequence"/>
</dbReference>
<evidence type="ECO:0000313" key="3">
    <source>
        <dbReference type="Proteomes" id="UP000706124"/>
    </source>
</evidence>
<accession>A0A9P7SI36</accession>
<feature type="region of interest" description="Disordered" evidence="1">
    <location>
        <begin position="62"/>
        <end position="81"/>
    </location>
</feature>
<protein>
    <submittedName>
        <fullName evidence="2">Uncharacterized protein</fullName>
    </submittedName>
</protein>